<feature type="region of interest" description="Disordered" evidence="1">
    <location>
        <begin position="1"/>
        <end position="38"/>
    </location>
</feature>
<organism evidence="2 3">
    <name type="scientific">Methyloglobulus morosus KoM1</name>
    <dbReference type="NCBI Taxonomy" id="1116472"/>
    <lineage>
        <taxon>Bacteria</taxon>
        <taxon>Pseudomonadati</taxon>
        <taxon>Pseudomonadota</taxon>
        <taxon>Gammaproteobacteria</taxon>
        <taxon>Methylococcales</taxon>
        <taxon>Methylococcaceae</taxon>
        <taxon>Methyloglobulus</taxon>
    </lineage>
</organism>
<protein>
    <submittedName>
        <fullName evidence="2">Uncharacterized protein</fullName>
    </submittedName>
</protein>
<evidence type="ECO:0000313" key="3">
    <source>
        <dbReference type="Proteomes" id="UP000017842"/>
    </source>
</evidence>
<keyword evidence="3" id="KW-1185">Reference proteome</keyword>
<proteinExistence type="predicted"/>
<dbReference type="RefSeq" id="WP_023494519.1">
    <property type="nucleotide sequence ID" value="NZ_AYLO01000054.1"/>
</dbReference>
<sequence length="266" mass="29507">MLCRVPKSATKTLDQVLGNDGDKKDMGSTSPPTGMSPPGLVLNVYTEGPNAWKVICTLTPAVEGTNQAVYLAPGTYPTGLAQHGQFIGSADVDHPEIYAILDATNSDWSRRAEVEHCYDWIRAHDLTLKVAENTIRAATPGLQNRRFGSRLAAYAGALEAFVGHSPHRRIAEVFQRSVFATAERHDFFPQTFKKQLTELFLEVGSRTAHRDSERWHHFEYSNLPVPSSELGIMDSLQSSGRDYRRVQRSATFSVDIMTSEQLITLG</sequence>
<feature type="compositionally biased region" description="Low complexity" evidence="1">
    <location>
        <begin position="27"/>
        <end position="38"/>
    </location>
</feature>
<dbReference type="Proteomes" id="UP000017842">
    <property type="component" value="Unassembled WGS sequence"/>
</dbReference>
<name>V5C1V5_9GAMM</name>
<dbReference type="OrthoDB" id="6959363at2"/>
<reference evidence="2 3" key="1">
    <citation type="journal article" date="2013" name="Genome Announc.">
        <title>Draft Genome Sequence of the Methanotrophic Gammaproteobacterium Methyloglobulus morosus DSM 22980 Strain KoM1.</title>
        <authorList>
            <person name="Poehlein A."/>
            <person name="Deutzmann J.S."/>
            <person name="Daniel R."/>
            <person name="Simeonova D.D."/>
        </authorList>
    </citation>
    <scope>NUCLEOTIDE SEQUENCE [LARGE SCALE GENOMIC DNA]</scope>
    <source>
        <strain evidence="2 3">KoM1</strain>
    </source>
</reference>
<accession>V5C1V5</accession>
<evidence type="ECO:0000313" key="2">
    <source>
        <dbReference type="EMBL" id="ESS72467.1"/>
    </source>
</evidence>
<evidence type="ECO:0000256" key="1">
    <source>
        <dbReference type="SAM" id="MobiDB-lite"/>
    </source>
</evidence>
<comment type="caution">
    <text evidence="2">The sequence shown here is derived from an EMBL/GenBank/DDBJ whole genome shotgun (WGS) entry which is preliminary data.</text>
</comment>
<dbReference type="EMBL" id="AYLO01000054">
    <property type="protein sequence ID" value="ESS72467.1"/>
    <property type="molecule type" value="Genomic_DNA"/>
</dbReference>
<dbReference type="AlphaFoldDB" id="V5C1V5"/>
<gene>
    <name evidence="2" type="ORF">MGMO_56c00070</name>
</gene>